<dbReference type="Pfam" id="PF09734">
    <property type="entry name" value="Tau95"/>
    <property type="match status" value="1"/>
</dbReference>
<dbReference type="GO" id="GO:0006384">
    <property type="term" value="P:transcription initiation at RNA polymerase III promoter"/>
    <property type="evidence" value="ECO:0007669"/>
    <property type="project" value="InterPro"/>
</dbReference>
<evidence type="ECO:0000256" key="4">
    <source>
        <dbReference type="ARBA" id="ARBA00023242"/>
    </source>
</evidence>
<evidence type="ECO:0000313" key="9">
    <source>
        <dbReference type="Proteomes" id="UP000295192"/>
    </source>
</evidence>
<dbReference type="OrthoDB" id="5598268at2759"/>
<keyword evidence="2" id="KW-0238">DNA-binding</keyword>
<evidence type="ECO:0000256" key="3">
    <source>
        <dbReference type="ARBA" id="ARBA00023163"/>
    </source>
</evidence>
<dbReference type="STRING" id="7232.A0A484BBQ8"/>
<dbReference type="Gene3D" id="3.30.200.160">
    <property type="entry name" value="TFIIIC, subcomplex tauA, subunit Sfc1, barrel domain"/>
    <property type="match status" value="1"/>
</dbReference>
<dbReference type="OMA" id="PPEYFVR"/>
<dbReference type="InterPro" id="IPR041499">
    <property type="entry name" value="Tfc1/Sfc1_N"/>
</dbReference>
<dbReference type="GO" id="GO:0005634">
    <property type="term" value="C:nucleus"/>
    <property type="evidence" value="ECO:0007669"/>
    <property type="project" value="UniProtKB-SubCell"/>
</dbReference>
<evidence type="ECO:0000313" key="8">
    <source>
        <dbReference type="EMBL" id="TDG45205.1"/>
    </source>
</evidence>
<feature type="domain" description="Transcription factor IIIC subunit Tfc1/Sfc1 triple barrel" evidence="7">
    <location>
        <begin position="15"/>
        <end position="115"/>
    </location>
</feature>
<evidence type="ECO:0000256" key="5">
    <source>
        <dbReference type="SAM" id="MobiDB-lite"/>
    </source>
</evidence>
<organism evidence="8 9">
    <name type="scientific">Drosophila navojoa</name>
    <name type="common">Fruit fly</name>
    <dbReference type="NCBI Taxonomy" id="7232"/>
    <lineage>
        <taxon>Eukaryota</taxon>
        <taxon>Metazoa</taxon>
        <taxon>Ecdysozoa</taxon>
        <taxon>Arthropoda</taxon>
        <taxon>Hexapoda</taxon>
        <taxon>Insecta</taxon>
        <taxon>Pterygota</taxon>
        <taxon>Neoptera</taxon>
        <taxon>Endopterygota</taxon>
        <taxon>Diptera</taxon>
        <taxon>Brachycera</taxon>
        <taxon>Muscomorpha</taxon>
        <taxon>Ephydroidea</taxon>
        <taxon>Drosophilidae</taxon>
        <taxon>Drosophila</taxon>
    </lineage>
</organism>
<dbReference type="Proteomes" id="UP000295192">
    <property type="component" value="Unassembled WGS sequence"/>
</dbReference>
<comment type="caution">
    <text evidence="8">The sequence shown here is derived from an EMBL/GenBank/DDBJ whole genome shotgun (WGS) entry which is preliminary data.</text>
</comment>
<dbReference type="GO" id="GO:0001003">
    <property type="term" value="F:RNA polymerase III type 2 promoter sequence-specific DNA binding"/>
    <property type="evidence" value="ECO:0007669"/>
    <property type="project" value="TreeGrafter"/>
</dbReference>
<dbReference type="InterPro" id="IPR042536">
    <property type="entry name" value="TFIIIC_tauA_Sfc1"/>
</dbReference>
<dbReference type="PANTHER" id="PTHR13230:SF5">
    <property type="entry name" value="GENERAL TRANSCRIPTION FACTOR 3C POLYPEPTIDE 5"/>
    <property type="match status" value="1"/>
</dbReference>
<dbReference type="GO" id="GO:0000127">
    <property type="term" value="C:transcription factor TFIIIC complex"/>
    <property type="evidence" value="ECO:0007669"/>
    <property type="project" value="InterPro"/>
</dbReference>
<dbReference type="Pfam" id="PF17682">
    <property type="entry name" value="Tau95_N"/>
    <property type="match status" value="1"/>
</dbReference>
<evidence type="ECO:0000259" key="7">
    <source>
        <dbReference type="Pfam" id="PF17682"/>
    </source>
</evidence>
<comment type="subcellular location">
    <subcellularLocation>
        <location evidence="1">Nucleus</location>
    </subcellularLocation>
</comment>
<proteinExistence type="predicted"/>
<feature type="compositionally biased region" description="Acidic residues" evidence="5">
    <location>
        <begin position="433"/>
        <end position="472"/>
    </location>
</feature>
<evidence type="ECO:0000256" key="2">
    <source>
        <dbReference type="ARBA" id="ARBA00023125"/>
    </source>
</evidence>
<evidence type="ECO:0000256" key="1">
    <source>
        <dbReference type="ARBA" id="ARBA00004123"/>
    </source>
</evidence>
<gene>
    <name evidence="8" type="ORF">AWZ03_008360</name>
</gene>
<protein>
    <recommendedName>
        <fullName evidence="10">Transcription factor IIIC subunit 5 HTH domain-containing protein</fullName>
    </recommendedName>
</protein>
<sequence>MSRQLSFCPQQEYELIEYPGRVVNTDRMLATLGGIVNISRVLGDEKKRLELRFHPDNPYNKPAFGDCTDTSGILLSVTVRRHKRDKSRPPQHFVRVLGHCSRSFSFESLCDFQYLPLWHTPKSENATAATELKYALDQLQPRDVSDVEYFSRPHPQLFCLPELFARVDIVHSGHYRMDGTGDGSQEVLGVSAKSTYENHDVVSFNMQDTFPTQPDGQILKRLKVKYVSDEQFARVKKLFDEIPIWTRIALLYETGITNEKLKCIIPSLAFYFSNGPWRTLYVRYGYDPRKDFKSRHYQTFDFRLRFGSGVSEFVYSRKSAKQKRSTTTANDDLKSELVQNIDYPYFDDQKLPRSRQCMLRYCDVRLPKIQEMLEKIPTPLTGAVCNERTGWLPPSFDSQVRQIVCATIKDLLRNHYRKEHLTAEVEAVPQADGEAEAEAEGDAEAEAEAEDEEYFIEDDETQEEDMDVDETPIGENIVDKNIEQLLDNITN</sequence>
<dbReference type="InterPro" id="IPR040454">
    <property type="entry name" value="TF_IIIC_Tfc1/Sfc1"/>
</dbReference>
<dbReference type="InterPro" id="IPR019136">
    <property type="entry name" value="TF_IIIC_su-5_HTH"/>
</dbReference>
<feature type="region of interest" description="Disordered" evidence="5">
    <location>
        <begin position="429"/>
        <end position="475"/>
    </location>
</feature>
<evidence type="ECO:0000259" key="6">
    <source>
        <dbReference type="Pfam" id="PF09734"/>
    </source>
</evidence>
<dbReference type="EMBL" id="LSRL02000083">
    <property type="protein sequence ID" value="TDG45205.1"/>
    <property type="molecule type" value="Genomic_DNA"/>
</dbReference>
<accession>A0A484BBQ8</accession>
<feature type="domain" description="Transcription factor IIIC subunit 5 HTH" evidence="6">
    <location>
        <begin position="159"/>
        <end position="303"/>
    </location>
</feature>
<dbReference type="AlphaFoldDB" id="A0A484BBQ8"/>
<keyword evidence="9" id="KW-1185">Reference proteome</keyword>
<evidence type="ECO:0008006" key="10">
    <source>
        <dbReference type="Google" id="ProtNLM"/>
    </source>
</evidence>
<dbReference type="PANTHER" id="PTHR13230">
    <property type="entry name" value="GENERAL TRANSCRIPTION FACTOR IIIC, POLYPEPTIDE 5"/>
    <property type="match status" value="1"/>
</dbReference>
<reference evidence="8 9" key="1">
    <citation type="journal article" date="2019" name="J. Hered.">
        <title>An Improved Genome Assembly for Drosophila navojoa, the Basal Species in the mojavensis Cluster.</title>
        <authorList>
            <person name="Vanderlinde T."/>
            <person name="Dupim E.G."/>
            <person name="Nazario-Yepiz N.O."/>
            <person name="Carvalho A.B."/>
        </authorList>
    </citation>
    <scope>NUCLEOTIDE SEQUENCE [LARGE SCALE GENOMIC DNA]</scope>
    <source>
        <strain evidence="8">Navoj_Jal97</strain>
        <tissue evidence="8">Whole organism</tissue>
    </source>
</reference>
<dbReference type="GO" id="GO:0001002">
    <property type="term" value="F:RNA polymerase III type 1 promoter sequence-specific DNA binding"/>
    <property type="evidence" value="ECO:0007669"/>
    <property type="project" value="TreeGrafter"/>
</dbReference>
<keyword evidence="4" id="KW-0539">Nucleus</keyword>
<name>A0A484BBQ8_DRONA</name>
<dbReference type="FunFam" id="3.30.200.160:FF:000002">
    <property type="entry name" value="Transcription factor IIIC, subunit 5"/>
    <property type="match status" value="1"/>
</dbReference>
<keyword evidence="3" id="KW-0804">Transcription</keyword>